<dbReference type="InterPro" id="IPR044851">
    <property type="entry name" value="Wax_synthase"/>
</dbReference>
<evidence type="ECO:0000259" key="9">
    <source>
        <dbReference type="Pfam" id="PF13813"/>
    </source>
</evidence>
<dbReference type="EMBL" id="SPOF01000063">
    <property type="protein sequence ID" value="TIB08241.1"/>
    <property type="molecule type" value="Genomic_DNA"/>
</dbReference>
<keyword evidence="6 8" id="KW-1133">Transmembrane helix</keyword>
<protein>
    <recommendedName>
        <fullName evidence="9">Wax synthase domain-containing protein</fullName>
    </recommendedName>
</protein>
<keyword evidence="7 8" id="KW-0472">Membrane</keyword>
<dbReference type="Proteomes" id="UP000306954">
    <property type="component" value="Unassembled WGS sequence"/>
</dbReference>
<dbReference type="GO" id="GO:0006629">
    <property type="term" value="P:lipid metabolic process"/>
    <property type="evidence" value="ECO:0007669"/>
    <property type="project" value="InterPro"/>
</dbReference>
<evidence type="ECO:0000313" key="11">
    <source>
        <dbReference type="Proteomes" id="UP000306954"/>
    </source>
</evidence>
<evidence type="ECO:0000256" key="2">
    <source>
        <dbReference type="ARBA" id="ARBA00005179"/>
    </source>
</evidence>
<evidence type="ECO:0000256" key="1">
    <source>
        <dbReference type="ARBA" id="ARBA00004141"/>
    </source>
</evidence>
<gene>
    <name evidence="10" type="ORF">E3P90_03756</name>
</gene>
<dbReference type="GO" id="GO:0008374">
    <property type="term" value="F:O-acyltransferase activity"/>
    <property type="evidence" value="ECO:0007669"/>
    <property type="project" value="InterPro"/>
</dbReference>
<comment type="similarity">
    <text evidence="3">Belongs to the wax synthase family.</text>
</comment>
<dbReference type="InterPro" id="IPR032805">
    <property type="entry name" value="Wax_synthase_dom"/>
</dbReference>
<comment type="caution">
    <text evidence="10">The sequence shown here is derived from an EMBL/GenBank/DDBJ whole genome shotgun (WGS) entry which is preliminary data.</text>
</comment>
<reference evidence="10 11" key="1">
    <citation type="submission" date="2019-03" db="EMBL/GenBank/DDBJ databases">
        <title>Sequencing 23 genomes of Wallemia ichthyophaga.</title>
        <authorList>
            <person name="Gostincar C."/>
        </authorList>
    </citation>
    <scope>NUCLEOTIDE SEQUENCE [LARGE SCALE GENOMIC DNA]</scope>
    <source>
        <strain evidence="10 11">EXF-8621</strain>
    </source>
</reference>
<dbReference type="PANTHER" id="PTHR31595">
    <property type="entry name" value="LONG-CHAIN-ALCOHOL O-FATTY-ACYLTRANSFERASE 3-RELATED"/>
    <property type="match status" value="1"/>
</dbReference>
<evidence type="ECO:0000256" key="3">
    <source>
        <dbReference type="ARBA" id="ARBA00007282"/>
    </source>
</evidence>
<organism evidence="10 11">
    <name type="scientific">Wallemia ichthyophaga</name>
    <dbReference type="NCBI Taxonomy" id="245174"/>
    <lineage>
        <taxon>Eukaryota</taxon>
        <taxon>Fungi</taxon>
        <taxon>Dikarya</taxon>
        <taxon>Basidiomycota</taxon>
        <taxon>Wallemiomycotina</taxon>
        <taxon>Wallemiomycetes</taxon>
        <taxon>Wallemiales</taxon>
        <taxon>Wallemiaceae</taxon>
        <taxon>Wallemia</taxon>
    </lineage>
</organism>
<name>A0A4T0G264_WALIC</name>
<dbReference type="AlphaFoldDB" id="A0A4T0G264"/>
<comment type="subcellular location">
    <subcellularLocation>
        <location evidence="1">Membrane</location>
        <topology evidence="1">Multi-pass membrane protein</topology>
    </subcellularLocation>
</comment>
<feature type="transmembrane region" description="Helical" evidence="8">
    <location>
        <begin position="186"/>
        <end position="208"/>
    </location>
</feature>
<keyword evidence="5 8" id="KW-0812">Transmembrane</keyword>
<dbReference type="Pfam" id="PF13813">
    <property type="entry name" value="MBOAT_2"/>
    <property type="match status" value="1"/>
</dbReference>
<keyword evidence="4" id="KW-0808">Transferase</keyword>
<evidence type="ECO:0000313" key="10">
    <source>
        <dbReference type="EMBL" id="TIB08241.1"/>
    </source>
</evidence>
<evidence type="ECO:0000256" key="7">
    <source>
        <dbReference type="ARBA" id="ARBA00023136"/>
    </source>
</evidence>
<evidence type="ECO:0000256" key="6">
    <source>
        <dbReference type="ARBA" id="ARBA00022989"/>
    </source>
</evidence>
<sequence>MTIPDIKFIVPILIQLRLICYRDSRLISLVRKLLILPTIWLALSNTHRGNFDGIGPIGFVWAVTLFVGCLKSVDLGFTHRHSIRYIGTHGQRSEESKLDTSTDLGWSAFFDLLTNLRGVGWAWGYTWDIRDIRGISQAHFLRHTLTDIVKHHFLSTFSVALLAHAMDNNDILFTQSIFLSDVAQTLLLGAAAWSGLSLGYSLVSLLVYTYSRITHSHFDPLRWPPLLNDPLKMHSVRDFWSNRWHSLFKRQFLLCGYTPVVKVCRWVGIRDDMARLLGVQGAFLVSALMHEWSIRNALNHSIHPATLPSIAFFQASAAAVALETTIQHLSGRRVGGALGALWAWSFLLLTGIPMMRHWLHGGTLGYVVPPQLWSLKRIVTPFGFLAPADNL</sequence>
<dbReference type="GO" id="GO:0016020">
    <property type="term" value="C:membrane"/>
    <property type="evidence" value="ECO:0007669"/>
    <property type="project" value="UniProtKB-SubCell"/>
</dbReference>
<evidence type="ECO:0000256" key="4">
    <source>
        <dbReference type="ARBA" id="ARBA00022679"/>
    </source>
</evidence>
<dbReference type="PANTHER" id="PTHR31595:SF57">
    <property type="entry name" value="OS04G0481900 PROTEIN"/>
    <property type="match status" value="1"/>
</dbReference>
<comment type="pathway">
    <text evidence="2">Secondary metabolite biosynthesis.</text>
</comment>
<evidence type="ECO:0000256" key="5">
    <source>
        <dbReference type="ARBA" id="ARBA00022692"/>
    </source>
</evidence>
<feature type="transmembrane region" description="Helical" evidence="8">
    <location>
        <begin position="334"/>
        <end position="355"/>
    </location>
</feature>
<accession>A0A4T0G264</accession>
<feature type="domain" description="Wax synthase" evidence="9">
    <location>
        <begin position="223"/>
        <end position="313"/>
    </location>
</feature>
<evidence type="ECO:0000256" key="8">
    <source>
        <dbReference type="SAM" id="Phobius"/>
    </source>
</evidence>
<proteinExistence type="inferred from homology"/>